<dbReference type="SMART" id="SM00448">
    <property type="entry name" value="REC"/>
    <property type="match status" value="1"/>
</dbReference>
<dbReference type="PROSITE" id="PS50110">
    <property type="entry name" value="RESPONSE_REGULATORY"/>
    <property type="match status" value="1"/>
</dbReference>
<evidence type="ECO:0000313" key="5">
    <source>
        <dbReference type="EMBL" id="TXB62998.1"/>
    </source>
</evidence>
<comment type="caution">
    <text evidence="5">The sequence shown here is derived from an EMBL/GenBank/DDBJ whole genome shotgun (WGS) entry which is preliminary data.</text>
</comment>
<accession>A0A5C6RKT8</accession>
<dbReference type="GO" id="GO:0003677">
    <property type="term" value="F:DNA binding"/>
    <property type="evidence" value="ECO:0007669"/>
    <property type="project" value="UniProtKB-KW"/>
</dbReference>
<feature type="modified residue" description="4-aspartylphosphate" evidence="2">
    <location>
        <position position="56"/>
    </location>
</feature>
<dbReference type="InterPro" id="IPR016032">
    <property type="entry name" value="Sig_transdc_resp-reg_C-effctor"/>
</dbReference>
<dbReference type="Pfam" id="PF00196">
    <property type="entry name" value="GerE"/>
    <property type="match status" value="1"/>
</dbReference>
<evidence type="ECO:0000313" key="6">
    <source>
        <dbReference type="Proteomes" id="UP000321580"/>
    </source>
</evidence>
<dbReference type="Gene3D" id="3.40.50.2300">
    <property type="match status" value="1"/>
</dbReference>
<evidence type="ECO:0000256" key="1">
    <source>
        <dbReference type="ARBA" id="ARBA00023125"/>
    </source>
</evidence>
<dbReference type="PANTHER" id="PTHR43214">
    <property type="entry name" value="TWO-COMPONENT RESPONSE REGULATOR"/>
    <property type="match status" value="1"/>
</dbReference>
<feature type="domain" description="Response regulatory" evidence="4">
    <location>
        <begin position="4"/>
        <end position="121"/>
    </location>
</feature>
<dbReference type="AlphaFoldDB" id="A0A5C6RKT8"/>
<dbReference type="GO" id="GO:0000160">
    <property type="term" value="P:phosphorelay signal transduction system"/>
    <property type="evidence" value="ECO:0007669"/>
    <property type="project" value="InterPro"/>
</dbReference>
<dbReference type="SUPFAM" id="SSF46894">
    <property type="entry name" value="C-terminal effector domain of the bipartite response regulators"/>
    <property type="match status" value="1"/>
</dbReference>
<keyword evidence="1" id="KW-0238">DNA-binding</keyword>
<gene>
    <name evidence="5" type="ORF">FRY97_10845</name>
</gene>
<keyword evidence="2" id="KW-0597">Phosphoprotein</keyword>
<dbReference type="PROSITE" id="PS50043">
    <property type="entry name" value="HTH_LUXR_2"/>
    <property type="match status" value="1"/>
</dbReference>
<dbReference type="InterPro" id="IPR000792">
    <property type="entry name" value="Tscrpt_reg_LuxR_C"/>
</dbReference>
<feature type="domain" description="HTH luxR-type" evidence="3">
    <location>
        <begin position="155"/>
        <end position="220"/>
    </location>
</feature>
<dbReference type="RefSeq" id="WP_147167553.1">
    <property type="nucleotide sequence ID" value="NZ_VOOR01000020.1"/>
</dbReference>
<dbReference type="InterPro" id="IPR001789">
    <property type="entry name" value="Sig_transdc_resp-reg_receiver"/>
</dbReference>
<keyword evidence="6" id="KW-1185">Reference proteome</keyword>
<dbReference type="SUPFAM" id="SSF52172">
    <property type="entry name" value="CheY-like"/>
    <property type="match status" value="1"/>
</dbReference>
<dbReference type="Proteomes" id="UP000321580">
    <property type="component" value="Unassembled WGS sequence"/>
</dbReference>
<dbReference type="OrthoDB" id="9797341at2"/>
<evidence type="ECO:0000256" key="2">
    <source>
        <dbReference type="PROSITE-ProRule" id="PRU00169"/>
    </source>
</evidence>
<name>A0A5C6RKT8_9BACT</name>
<dbReference type="EMBL" id="VOOR01000020">
    <property type="protein sequence ID" value="TXB62998.1"/>
    <property type="molecule type" value="Genomic_DNA"/>
</dbReference>
<reference evidence="5 6" key="1">
    <citation type="submission" date="2019-08" db="EMBL/GenBank/DDBJ databases">
        <title>Genome of Phaeodactylibacter luteus.</title>
        <authorList>
            <person name="Bowman J.P."/>
        </authorList>
    </citation>
    <scope>NUCLEOTIDE SEQUENCE [LARGE SCALE GENOMIC DNA]</scope>
    <source>
        <strain evidence="5 6">KCTC 42180</strain>
    </source>
</reference>
<proteinExistence type="predicted"/>
<dbReference type="SMART" id="SM00421">
    <property type="entry name" value="HTH_LUXR"/>
    <property type="match status" value="1"/>
</dbReference>
<dbReference type="CDD" id="cd06170">
    <property type="entry name" value="LuxR_C_like"/>
    <property type="match status" value="1"/>
</dbReference>
<sequence length="220" mass="24130">MIKKVIIVDDDPLMADALEFEIFQLEGFEHQGSYNSIGNFYEHLPEVGAPDLLLLDLDLSGRSSLAQLEQIKRMVPDAKVLIVTGMSDTEALMEALQKGANGFYLKSSAISLKEAIKATMAGGGYIEPALSGPLISTFQKPAFQKGAAINLEESLERLGLSFTPREKEIAHALIRGMLYKEIADTYEVGINTVRTYVKSIYKKAGVNSKETLVAKLRQMG</sequence>
<evidence type="ECO:0000259" key="4">
    <source>
        <dbReference type="PROSITE" id="PS50110"/>
    </source>
</evidence>
<dbReference type="GO" id="GO:0006355">
    <property type="term" value="P:regulation of DNA-templated transcription"/>
    <property type="evidence" value="ECO:0007669"/>
    <property type="project" value="InterPro"/>
</dbReference>
<evidence type="ECO:0000259" key="3">
    <source>
        <dbReference type="PROSITE" id="PS50043"/>
    </source>
</evidence>
<dbReference type="PROSITE" id="PS00622">
    <property type="entry name" value="HTH_LUXR_1"/>
    <property type="match status" value="1"/>
</dbReference>
<dbReference type="Pfam" id="PF00072">
    <property type="entry name" value="Response_reg"/>
    <property type="match status" value="1"/>
</dbReference>
<dbReference type="InterPro" id="IPR039420">
    <property type="entry name" value="WalR-like"/>
</dbReference>
<organism evidence="5 6">
    <name type="scientific">Phaeodactylibacter luteus</name>
    <dbReference type="NCBI Taxonomy" id="1564516"/>
    <lineage>
        <taxon>Bacteria</taxon>
        <taxon>Pseudomonadati</taxon>
        <taxon>Bacteroidota</taxon>
        <taxon>Saprospiria</taxon>
        <taxon>Saprospirales</taxon>
        <taxon>Haliscomenobacteraceae</taxon>
        <taxon>Phaeodactylibacter</taxon>
    </lineage>
</organism>
<dbReference type="PRINTS" id="PR00038">
    <property type="entry name" value="HTHLUXR"/>
</dbReference>
<dbReference type="InterPro" id="IPR011006">
    <property type="entry name" value="CheY-like_superfamily"/>
</dbReference>
<protein>
    <submittedName>
        <fullName evidence="5">Response regulator transcription factor</fullName>
    </submittedName>
</protein>